<dbReference type="InterPro" id="IPR036005">
    <property type="entry name" value="Creatinase/aminopeptidase-like"/>
</dbReference>
<evidence type="ECO:0000259" key="5">
    <source>
        <dbReference type="Pfam" id="PF01321"/>
    </source>
</evidence>
<dbReference type="RefSeq" id="WP_209993578.1">
    <property type="nucleotide sequence ID" value="NZ_JBHSVQ010000001.1"/>
</dbReference>
<dbReference type="InterPro" id="IPR033740">
    <property type="entry name" value="Pept_M24B"/>
</dbReference>
<evidence type="ECO:0000256" key="2">
    <source>
        <dbReference type="ARBA" id="ARBA00022723"/>
    </source>
</evidence>
<dbReference type="SUPFAM" id="SSF53092">
    <property type="entry name" value="Creatinase/prolidase N-terminal domain"/>
    <property type="match status" value="1"/>
</dbReference>
<dbReference type="SUPFAM" id="SSF55920">
    <property type="entry name" value="Creatinase/aminopeptidase"/>
    <property type="match status" value="1"/>
</dbReference>
<dbReference type="Gene3D" id="3.40.350.10">
    <property type="entry name" value="Creatinase/prolidase N-terminal domain"/>
    <property type="match status" value="2"/>
</dbReference>
<reference evidence="8" key="1">
    <citation type="journal article" date="2019" name="Int. J. Syst. Evol. Microbiol.">
        <title>The Global Catalogue of Microorganisms (GCM) 10K type strain sequencing project: providing services to taxonomists for standard genome sequencing and annotation.</title>
        <authorList>
            <consortium name="The Broad Institute Genomics Platform"/>
            <consortium name="The Broad Institute Genome Sequencing Center for Infectious Disease"/>
            <person name="Wu L."/>
            <person name="Ma J."/>
        </authorList>
    </citation>
    <scope>NUCLEOTIDE SEQUENCE [LARGE SCALE GENOMIC DNA]</scope>
    <source>
        <strain evidence="8">CCM 8725</strain>
    </source>
</reference>
<keyword evidence="8" id="KW-1185">Reference proteome</keyword>
<dbReference type="InterPro" id="IPR032416">
    <property type="entry name" value="Peptidase_M24_C"/>
</dbReference>
<comment type="similarity">
    <text evidence="1">Belongs to the peptidase M24B family.</text>
</comment>
<dbReference type="EC" id="3.4.11.-" evidence="7"/>
<dbReference type="CDD" id="cd01085">
    <property type="entry name" value="APP"/>
    <property type="match status" value="1"/>
</dbReference>
<dbReference type="GO" id="GO:0004177">
    <property type="term" value="F:aminopeptidase activity"/>
    <property type="evidence" value="ECO:0007669"/>
    <property type="project" value="UniProtKB-KW"/>
</dbReference>
<dbReference type="Pfam" id="PF16188">
    <property type="entry name" value="Peptidase_M24_C"/>
    <property type="match status" value="1"/>
</dbReference>
<dbReference type="EMBL" id="JBHUKY010000058">
    <property type="protein sequence ID" value="MFD2413098.1"/>
    <property type="molecule type" value="Genomic_DNA"/>
</dbReference>
<keyword evidence="7" id="KW-0645">Protease</keyword>
<sequence length="594" mass="66370">MLPKEKVHKLREWMAERGIAACVVLSGDAHISEYEGEHWKSRRWITGFTGSAGTAVITLADAGLWTDGRYYIQAERELEGSGIRLFRMAEPGVLQWDEWLAEQLPHGARMAVDGRTLSVSAMKGLQAKFAEKGIQTITDLDPVGAIWTDRPPIPAEPLMLHDEEYAGLSRVAKLEQVREGMKRKDADYYVLSALDDLCWLFNIRGRDIPFNPYVTAFAIVGVHNAILFAGGHKATPEDKDTLARDGVEIREYDDILPFLQTLPEAASVLYDPNKTGYRLAAAIPDSARIIEAVGLVVALKSLKNEVEIRNIRDVYLKDAVALVGLFKWLQETVPVRLVTEVEADQKGLELRRQQPLFAELSFSSISAYGANAAMMHYSPSADHPVELEARGLYLLDSGAHFLNGTTDITRTLALGPLTDEEKRDFTLVLKSVIALSTAKFLYGSTGSTLDILARKPMWDNGLDYKCGTGHGVGYYSNVHEEPQRFSFKPNPVVLEAGMIITVEPGVYKEGRHGIRTENTLLITEDVTTEFGRFLKFENLCYLPIDLRAIEPSMLSGEELAWVNHYHAEVYDKLAPLLDEEHRLWLKRETAALVL</sequence>
<dbReference type="Pfam" id="PF16189">
    <property type="entry name" value="Creatinase_N_2"/>
    <property type="match status" value="1"/>
</dbReference>
<organism evidence="7 8">
    <name type="scientific">Paenibacillus rhizoplanae</name>
    <dbReference type="NCBI Taxonomy" id="1917181"/>
    <lineage>
        <taxon>Bacteria</taxon>
        <taxon>Bacillati</taxon>
        <taxon>Bacillota</taxon>
        <taxon>Bacilli</taxon>
        <taxon>Bacillales</taxon>
        <taxon>Paenibacillaceae</taxon>
        <taxon>Paenibacillus</taxon>
    </lineage>
</organism>
<proteinExistence type="inferred from homology"/>
<keyword evidence="3 7" id="KW-0378">Hydrolase</keyword>
<dbReference type="Pfam" id="PF01321">
    <property type="entry name" value="Creatinase_N"/>
    <property type="match status" value="1"/>
</dbReference>
<protein>
    <submittedName>
        <fullName evidence="7">Aminopeptidase P family protein</fullName>
        <ecNumber evidence="7">3.4.11.-</ecNumber>
    </submittedName>
</protein>
<dbReference type="Gene3D" id="3.90.230.10">
    <property type="entry name" value="Creatinase/methionine aminopeptidase superfamily"/>
    <property type="match status" value="1"/>
</dbReference>
<evidence type="ECO:0000256" key="3">
    <source>
        <dbReference type="ARBA" id="ARBA00022801"/>
    </source>
</evidence>
<gene>
    <name evidence="7" type="ORF">ACFSX3_24750</name>
</gene>
<dbReference type="Pfam" id="PF00557">
    <property type="entry name" value="Peptidase_M24"/>
    <property type="match status" value="1"/>
</dbReference>
<accession>A0ABW5FDM0</accession>
<dbReference type="Proteomes" id="UP001597448">
    <property type="component" value="Unassembled WGS sequence"/>
</dbReference>
<dbReference type="PANTHER" id="PTHR43763:SF6">
    <property type="entry name" value="XAA-PRO AMINOPEPTIDASE 1"/>
    <property type="match status" value="1"/>
</dbReference>
<name>A0ABW5FDM0_9BACL</name>
<evidence type="ECO:0000259" key="4">
    <source>
        <dbReference type="Pfam" id="PF00557"/>
    </source>
</evidence>
<dbReference type="InterPro" id="IPR000994">
    <property type="entry name" value="Pept_M24"/>
</dbReference>
<evidence type="ECO:0000259" key="6">
    <source>
        <dbReference type="Pfam" id="PF16188"/>
    </source>
</evidence>
<evidence type="ECO:0000313" key="8">
    <source>
        <dbReference type="Proteomes" id="UP001597448"/>
    </source>
</evidence>
<keyword evidence="7" id="KW-0031">Aminopeptidase</keyword>
<evidence type="ECO:0000256" key="1">
    <source>
        <dbReference type="ARBA" id="ARBA00008766"/>
    </source>
</evidence>
<keyword evidence="2" id="KW-0479">Metal-binding</keyword>
<dbReference type="InterPro" id="IPR000587">
    <property type="entry name" value="Creatinase_N"/>
</dbReference>
<dbReference type="InterPro" id="IPR050422">
    <property type="entry name" value="X-Pro_aminopeptidase_P"/>
</dbReference>
<feature type="domain" description="Peptidase M24 C-terminal" evidence="6">
    <location>
        <begin position="533"/>
        <end position="592"/>
    </location>
</feature>
<dbReference type="InterPro" id="IPR029149">
    <property type="entry name" value="Creatin/AminoP/Spt16_N"/>
</dbReference>
<dbReference type="PANTHER" id="PTHR43763">
    <property type="entry name" value="XAA-PRO AMINOPEPTIDASE 1"/>
    <property type="match status" value="1"/>
</dbReference>
<feature type="domain" description="Peptidase M24" evidence="4">
    <location>
        <begin position="310"/>
        <end position="524"/>
    </location>
</feature>
<evidence type="ECO:0000313" key="7">
    <source>
        <dbReference type="EMBL" id="MFD2413098.1"/>
    </source>
</evidence>
<comment type="caution">
    <text evidence="7">The sequence shown here is derived from an EMBL/GenBank/DDBJ whole genome shotgun (WGS) entry which is preliminary data.</text>
</comment>
<feature type="domain" description="Creatinase N-terminal" evidence="5">
    <location>
        <begin position="7"/>
        <end position="141"/>
    </location>
</feature>